<gene>
    <name evidence="1" type="ORF">MuYL_3015</name>
</gene>
<dbReference type="AlphaFoldDB" id="A0A223NYP2"/>
<accession>A0A223NYP2</accession>
<name>A0A223NYP2_9SPHI</name>
<proteinExistence type="predicted"/>
<sequence length="174" mass="20440">MLSFHLFNIGGYLLLHQYFTYKAERFFDEQTSKNKYNVHDLTEIRVPVNMPGITEWASYENVSGHIQFESASYNYVKMKITRTAIYLMCVPNYETTQLSGENIITAKHIKDIPVPKKEHVPFSKLNTIEKFQFNFVQFAFNATIKSVKIYTIQPFQQLLSNFLDIPEQPPKYFC</sequence>
<evidence type="ECO:0000313" key="2">
    <source>
        <dbReference type="Proteomes" id="UP000215002"/>
    </source>
</evidence>
<organism evidence="1 2">
    <name type="scientific">Mucilaginibacter xinganensis</name>
    <dbReference type="NCBI Taxonomy" id="1234841"/>
    <lineage>
        <taxon>Bacteria</taxon>
        <taxon>Pseudomonadati</taxon>
        <taxon>Bacteroidota</taxon>
        <taxon>Sphingobacteriia</taxon>
        <taxon>Sphingobacteriales</taxon>
        <taxon>Sphingobacteriaceae</taxon>
        <taxon>Mucilaginibacter</taxon>
    </lineage>
</organism>
<dbReference type="EMBL" id="CP022743">
    <property type="protein sequence ID" value="ASU34900.1"/>
    <property type="molecule type" value="Genomic_DNA"/>
</dbReference>
<protein>
    <submittedName>
        <fullName evidence="1">Uncharacterized protein</fullName>
    </submittedName>
</protein>
<dbReference type="KEGG" id="muc:MuYL_3015"/>
<reference evidence="1 2" key="1">
    <citation type="submission" date="2017-08" db="EMBL/GenBank/DDBJ databases">
        <title>Complete genome sequence of Mucilaginibacter sp. strain BJC16-A31.</title>
        <authorList>
            <consortium name="Henan University of Science and Technology"/>
            <person name="You X."/>
        </authorList>
    </citation>
    <scope>NUCLEOTIDE SEQUENCE [LARGE SCALE GENOMIC DNA]</scope>
    <source>
        <strain evidence="1 2">BJC16-A31</strain>
    </source>
</reference>
<dbReference type="Proteomes" id="UP000215002">
    <property type="component" value="Chromosome"/>
</dbReference>
<keyword evidence="2" id="KW-1185">Reference proteome</keyword>
<evidence type="ECO:0000313" key="1">
    <source>
        <dbReference type="EMBL" id="ASU34900.1"/>
    </source>
</evidence>